<reference evidence="3 4" key="1">
    <citation type="submission" date="2016-10" db="EMBL/GenBank/DDBJ databases">
        <authorList>
            <person name="de Groot N.N."/>
        </authorList>
    </citation>
    <scope>NUCLEOTIDE SEQUENCE [LARGE SCALE GENOMIC DNA]</scope>
    <source>
        <strain evidence="3 4">DSM 9236</strain>
    </source>
</reference>
<dbReference type="PANTHER" id="PTHR33375">
    <property type="entry name" value="CHROMOSOME-PARTITIONING PROTEIN PARB-RELATED"/>
    <property type="match status" value="1"/>
</dbReference>
<evidence type="ECO:0000256" key="1">
    <source>
        <dbReference type="SAM" id="MobiDB-lite"/>
    </source>
</evidence>
<dbReference type="InterPro" id="IPR029057">
    <property type="entry name" value="PRTase-like"/>
</dbReference>
<dbReference type="SMART" id="SM00470">
    <property type="entry name" value="ParB"/>
    <property type="match status" value="1"/>
</dbReference>
<dbReference type="InterPro" id="IPR003115">
    <property type="entry name" value="ParB_N"/>
</dbReference>
<dbReference type="SUPFAM" id="SSF53271">
    <property type="entry name" value="PRTase-like"/>
    <property type="match status" value="1"/>
</dbReference>
<dbReference type="RefSeq" id="WP_218149548.1">
    <property type="nucleotide sequence ID" value="NZ_FONL01000010.1"/>
</dbReference>
<dbReference type="AlphaFoldDB" id="A0A1I2BWE2"/>
<dbReference type="STRING" id="1123323.SAMN05216245_11037"/>
<dbReference type="InterPro" id="IPR036086">
    <property type="entry name" value="ParB/Sulfiredoxin_sf"/>
</dbReference>
<dbReference type="Gene3D" id="3.40.50.2020">
    <property type="match status" value="1"/>
</dbReference>
<evidence type="ECO:0000313" key="4">
    <source>
        <dbReference type="Proteomes" id="UP000198896"/>
    </source>
</evidence>
<keyword evidence="4" id="KW-1185">Reference proteome</keyword>
<dbReference type="InterPro" id="IPR050336">
    <property type="entry name" value="Chromosome_partition/occlusion"/>
</dbReference>
<dbReference type="CDD" id="cd16402">
    <property type="entry name" value="ParB_N_like_MT"/>
    <property type="match status" value="1"/>
</dbReference>
<dbReference type="CDD" id="cd06223">
    <property type="entry name" value="PRTases_typeI"/>
    <property type="match status" value="1"/>
</dbReference>
<dbReference type="Proteomes" id="UP000198896">
    <property type="component" value="Unassembled WGS sequence"/>
</dbReference>
<organism evidence="3 4">
    <name type="scientific">Succiniclasticum ruminis DSM 9236</name>
    <dbReference type="NCBI Taxonomy" id="1123323"/>
    <lineage>
        <taxon>Bacteria</taxon>
        <taxon>Bacillati</taxon>
        <taxon>Bacillota</taxon>
        <taxon>Negativicutes</taxon>
        <taxon>Acidaminococcales</taxon>
        <taxon>Acidaminococcaceae</taxon>
        <taxon>Succiniclasticum</taxon>
    </lineage>
</organism>
<dbReference type="GO" id="GO:0007059">
    <property type="term" value="P:chromosome segregation"/>
    <property type="evidence" value="ECO:0007669"/>
    <property type="project" value="TreeGrafter"/>
</dbReference>
<sequence>MAQQMQQVPIGTIYPYGNNPRDNTKSVDKVAESIREFGFLQPIVCDDHGIILAGHTRYRAAKKLGLPTVPVIYARNLTPEQAKAYRLADNKAGEDSLWLNDLLAAELDDISLDMSQFGFENPNEYTKRESWKVSAKLCDMKQHIVTREKAGFFYTTFFATGKKGRPLEEIKADPSAVRPFAFNLADYLERSLGDNLARNRWCLCTTPRRRHQTGFHFATEICKLAEEELGIQFYEDVVLTKNRSRIEPEFILNRDPVEPNVILFDDIITTGITIRETRQLLLEKGHTVLVVVAIRNQ</sequence>
<accession>A0A1I2BWE2</accession>
<name>A0A1I2BWE2_9FIRM</name>
<protein>
    <submittedName>
        <fullName evidence="3">ParB/RepB/Spo0J family partition protein</fullName>
    </submittedName>
</protein>
<feature type="domain" description="ParB-like N-terminal" evidence="2">
    <location>
        <begin position="6"/>
        <end position="91"/>
    </location>
</feature>
<dbReference type="Gene3D" id="3.90.1530.10">
    <property type="entry name" value="Conserved hypothetical protein from pyrococcus furiosus pfu- 392566-001, ParB domain"/>
    <property type="match status" value="1"/>
</dbReference>
<dbReference type="GO" id="GO:0045881">
    <property type="term" value="P:positive regulation of sporulation resulting in formation of a cellular spore"/>
    <property type="evidence" value="ECO:0007669"/>
    <property type="project" value="TreeGrafter"/>
</dbReference>
<dbReference type="InterPro" id="IPR000836">
    <property type="entry name" value="PRTase_dom"/>
</dbReference>
<dbReference type="PANTHER" id="PTHR33375:SF1">
    <property type="entry name" value="CHROMOSOME-PARTITIONING PROTEIN PARB-RELATED"/>
    <property type="match status" value="1"/>
</dbReference>
<evidence type="ECO:0000313" key="3">
    <source>
        <dbReference type="EMBL" id="SFE60486.1"/>
    </source>
</evidence>
<dbReference type="GO" id="GO:0005694">
    <property type="term" value="C:chromosome"/>
    <property type="evidence" value="ECO:0007669"/>
    <property type="project" value="TreeGrafter"/>
</dbReference>
<dbReference type="SUPFAM" id="SSF110849">
    <property type="entry name" value="ParB/Sulfiredoxin"/>
    <property type="match status" value="1"/>
</dbReference>
<dbReference type="Pfam" id="PF02195">
    <property type="entry name" value="ParB_N"/>
    <property type="match status" value="1"/>
</dbReference>
<evidence type="ECO:0000259" key="2">
    <source>
        <dbReference type="SMART" id="SM00470"/>
    </source>
</evidence>
<proteinExistence type="predicted"/>
<feature type="region of interest" description="Disordered" evidence="1">
    <location>
        <begin position="1"/>
        <end position="25"/>
    </location>
</feature>
<gene>
    <name evidence="3" type="ORF">SAMN05216245_11037</name>
</gene>
<dbReference type="EMBL" id="FONL01000010">
    <property type="protein sequence ID" value="SFE60486.1"/>
    <property type="molecule type" value="Genomic_DNA"/>
</dbReference>